<dbReference type="Proteomes" id="UP000231962">
    <property type="component" value="Unassembled WGS sequence"/>
</dbReference>
<evidence type="ECO:0000256" key="4">
    <source>
        <dbReference type="PROSITE-ProRule" id="PRU01024"/>
    </source>
</evidence>
<dbReference type="NCBIfam" id="TIGR00479">
    <property type="entry name" value="rumA"/>
    <property type="match status" value="1"/>
</dbReference>
<reference evidence="8 9" key="1">
    <citation type="submission" date="2017-07" db="EMBL/GenBank/DDBJ databases">
        <title>Leptospira spp. isolated from tropical soils.</title>
        <authorList>
            <person name="Thibeaux R."/>
            <person name="Iraola G."/>
            <person name="Ferres I."/>
            <person name="Bierque E."/>
            <person name="Girault D."/>
            <person name="Soupe-Gilbert M.-E."/>
            <person name="Picardeau M."/>
            <person name="Goarant C."/>
        </authorList>
    </citation>
    <scope>NUCLEOTIDE SEQUENCE [LARGE SCALE GENOMIC DNA]</scope>
    <source>
        <strain evidence="7 9">FH1-B-B1</strain>
        <strain evidence="6 8">FH1-B-C1</strain>
    </source>
</reference>
<dbReference type="InterPro" id="IPR010280">
    <property type="entry name" value="U5_MeTrfase_fam"/>
</dbReference>
<evidence type="ECO:0000313" key="9">
    <source>
        <dbReference type="Proteomes" id="UP000231990"/>
    </source>
</evidence>
<dbReference type="EMBL" id="NPDZ01000002">
    <property type="protein sequence ID" value="PJZ74170.1"/>
    <property type="molecule type" value="Genomic_DNA"/>
</dbReference>
<dbReference type="RefSeq" id="WP_100715333.1">
    <property type="nucleotide sequence ID" value="NZ_NPDY01000028.1"/>
</dbReference>
<keyword evidence="3 4" id="KW-0949">S-adenosyl-L-methionine</keyword>
<dbReference type="EMBL" id="NPDY01000028">
    <property type="protein sequence ID" value="PJZ68245.1"/>
    <property type="molecule type" value="Genomic_DNA"/>
</dbReference>
<keyword evidence="2 4" id="KW-0808">Transferase</keyword>
<keyword evidence="1 4" id="KW-0489">Methyltransferase</keyword>
<protein>
    <submittedName>
        <fullName evidence="7">23S rRNA (Uracil(1939)-C(5))-methyltransferase RlmD</fullName>
    </submittedName>
</protein>
<proteinExistence type="inferred from homology"/>
<accession>A0A2M9ZQ16</accession>
<dbReference type="InterPro" id="IPR030390">
    <property type="entry name" value="MeTrfase_TrmA_AS"/>
</dbReference>
<feature type="active site" evidence="5">
    <location>
        <position position="404"/>
    </location>
</feature>
<feature type="binding site" evidence="4">
    <location>
        <position position="377"/>
    </location>
    <ligand>
        <name>S-adenosyl-L-methionine</name>
        <dbReference type="ChEBI" id="CHEBI:59789"/>
    </ligand>
</feature>
<dbReference type="Pfam" id="PF05958">
    <property type="entry name" value="tRNA_U5-meth_tr"/>
    <property type="match status" value="1"/>
</dbReference>
<organism evidence="7 9">
    <name type="scientific">Leptospira perolatii</name>
    <dbReference type="NCBI Taxonomy" id="2023191"/>
    <lineage>
        <taxon>Bacteria</taxon>
        <taxon>Pseudomonadati</taxon>
        <taxon>Spirochaetota</taxon>
        <taxon>Spirochaetia</taxon>
        <taxon>Leptospirales</taxon>
        <taxon>Leptospiraceae</taxon>
        <taxon>Leptospira</taxon>
    </lineage>
</organism>
<evidence type="ECO:0000256" key="2">
    <source>
        <dbReference type="ARBA" id="ARBA00022679"/>
    </source>
</evidence>
<dbReference type="Gene3D" id="2.40.50.140">
    <property type="entry name" value="Nucleic acid-binding proteins"/>
    <property type="match status" value="1"/>
</dbReference>
<feature type="binding site" evidence="4">
    <location>
        <position position="303"/>
    </location>
    <ligand>
        <name>S-adenosyl-L-methionine</name>
        <dbReference type="ChEBI" id="CHEBI:59789"/>
    </ligand>
</feature>
<evidence type="ECO:0000313" key="7">
    <source>
        <dbReference type="EMBL" id="PJZ74170.1"/>
    </source>
</evidence>
<keyword evidence="8" id="KW-1185">Reference proteome</keyword>
<dbReference type="AlphaFoldDB" id="A0A2M9ZQ16"/>
<evidence type="ECO:0000313" key="8">
    <source>
        <dbReference type="Proteomes" id="UP000231962"/>
    </source>
</evidence>
<comment type="similarity">
    <text evidence="4">Belongs to the class I-like SAM-binding methyltransferase superfamily. RNA M5U methyltransferase family.</text>
</comment>
<feature type="binding site" evidence="4">
    <location>
        <position position="324"/>
    </location>
    <ligand>
        <name>S-adenosyl-L-methionine</name>
        <dbReference type="ChEBI" id="CHEBI:59789"/>
    </ligand>
</feature>
<dbReference type="Gene3D" id="2.40.50.1070">
    <property type="match status" value="1"/>
</dbReference>
<comment type="caution">
    <text evidence="7">The sequence shown here is derived from an EMBL/GenBank/DDBJ whole genome shotgun (WGS) entry which is preliminary data.</text>
</comment>
<dbReference type="Gene3D" id="3.40.50.150">
    <property type="entry name" value="Vaccinia Virus protein VP39"/>
    <property type="match status" value="1"/>
</dbReference>
<dbReference type="GO" id="GO:0070475">
    <property type="term" value="P:rRNA base methylation"/>
    <property type="evidence" value="ECO:0007669"/>
    <property type="project" value="TreeGrafter"/>
</dbReference>
<dbReference type="InterPro" id="IPR029063">
    <property type="entry name" value="SAM-dependent_MTases_sf"/>
</dbReference>
<feature type="binding site" evidence="4">
    <location>
        <position position="276"/>
    </location>
    <ligand>
        <name>S-adenosyl-L-methionine</name>
        <dbReference type="ChEBI" id="CHEBI:59789"/>
    </ligand>
</feature>
<sequence>MNQVPVNYGIVNIQSILPNLKGIGKADTKTIEIPYSLPGDKYEVLRFGKRKFFFRWNPKEIQPRVENPHCSHFGECGGCSGQHIPYQEQFELKSRPILEGAHSLGFEKIQALPAEKPYSYRNRMDFAVFPNGTIGLRMSGNFRKVIPISKCEIQSDWANHEMNSLRILFQEFPGIEYDRKTESGFLKYITLRTGVQTDDSMTILTFTEDFLNHENLEKVAEFVKVQSRAKNLVFCFNRKKGEVSANGVSKVIRGKDTLEDTILGKKILIPFDGFYQPNPIEFEKILKYIGNKISEAENFADLFCGSGFFSLIFGEKFQNILGIDIVPSSVDSAKSCLSSEFPNKNLNILRFDLFHKKGVEQMESANLPWEESVVVADPPRSGLNIDLLEFLNSRPAKQIFYVSCNPAKQLADLEILKNSYEMKELLVCDPFPQTPHLESLAYLVPKNR</sequence>
<feature type="active site" description="Nucleophile" evidence="4">
    <location>
        <position position="404"/>
    </location>
</feature>
<name>A0A2M9ZQ16_9LEPT</name>
<evidence type="ECO:0000256" key="3">
    <source>
        <dbReference type="ARBA" id="ARBA00022691"/>
    </source>
</evidence>
<dbReference type="OrthoDB" id="9804590at2"/>
<dbReference type="GO" id="GO:0070041">
    <property type="term" value="F:rRNA (uridine-C5-)-methyltransferase activity"/>
    <property type="evidence" value="ECO:0007669"/>
    <property type="project" value="TreeGrafter"/>
</dbReference>
<evidence type="ECO:0000256" key="1">
    <source>
        <dbReference type="ARBA" id="ARBA00022603"/>
    </source>
</evidence>
<dbReference type="PANTHER" id="PTHR11061:SF30">
    <property type="entry name" value="TRNA (URACIL(54)-C(5))-METHYLTRANSFERASE"/>
    <property type="match status" value="1"/>
</dbReference>
<dbReference type="PROSITE" id="PS51687">
    <property type="entry name" value="SAM_MT_RNA_M5U"/>
    <property type="match status" value="1"/>
</dbReference>
<evidence type="ECO:0000313" key="6">
    <source>
        <dbReference type="EMBL" id="PJZ68245.1"/>
    </source>
</evidence>
<gene>
    <name evidence="6" type="ORF">CH360_17160</name>
    <name evidence="7" type="ORF">CH373_04435</name>
</gene>
<evidence type="ECO:0000256" key="5">
    <source>
        <dbReference type="PROSITE-ProRule" id="PRU10015"/>
    </source>
</evidence>
<dbReference type="Proteomes" id="UP000231990">
    <property type="component" value="Unassembled WGS sequence"/>
</dbReference>
<dbReference type="PROSITE" id="PS01230">
    <property type="entry name" value="TRMA_1"/>
    <property type="match status" value="1"/>
</dbReference>
<dbReference type="InterPro" id="IPR012340">
    <property type="entry name" value="NA-bd_OB-fold"/>
</dbReference>
<dbReference type="PANTHER" id="PTHR11061">
    <property type="entry name" value="RNA M5U METHYLTRANSFERASE"/>
    <property type="match status" value="1"/>
</dbReference>
<dbReference type="SUPFAM" id="SSF53335">
    <property type="entry name" value="S-adenosyl-L-methionine-dependent methyltransferases"/>
    <property type="match status" value="1"/>
</dbReference>